<keyword evidence="7" id="KW-1185">Reference proteome</keyword>
<dbReference type="Pfam" id="PF03000">
    <property type="entry name" value="NPH3"/>
    <property type="match status" value="1"/>
</dbReference>
<feature type="domain" description="BTB" evidence="4">
    <location>
        <begin position="125"/>
        <end position="193"/>
    </location>
</feature>
<accession>A0A835K5M6</accession>
<evidence type="ECO:0000256" key="3">
    <source>
        <dbReference type="PROSITE-ProRule" id="PRU00982"/>
    </source>
</evidence>
<evidence type="ECO:0000313" key="6">
    <source>
        <dbReference type="EMBL" id="KAF9682428.1"/>
    </source>
</evidence>
<evidence type="ECO:0000259" key="4">
    <source>
        <dbReference type="PROSITE" id="PS50097"/>
    </source>
</evidence>
<comment type="pathway">
    <text evidence="1">Protein modification; protein ubiquitination.</text>
</comment>
<dbReference type="Pfam" id="PF00651">
    <property type="entry name" value="BTB"/>
    <property type="match status" value="1"/>
</dbReference>
<dbReference type="InterPro" id="IPR027356">
    <property type="entry name" value="NPH3_dom"/>
</dbReference>
<dbReference type="InterPro" id="IPR043454">
    <property type="entry name" value="NPH3/RPT2-like"/>
</dbReference>
<keyword evidence="2" id="KW-0833">Ubl conjugation pathway</keyword>
<dbReference type="PROSITE" id="PS51649">
    <property type="entry name" value="NPH3"/>
    <property type="match status" value="1"/>
</dbReference>
<dbReference type="EMBL" id="JADGMS010000005">
    <property type="protein sequence ID" value="KAF9682428.1"/>
    <property type="molecule type" value="Genomic_DNA"/>
</dbReference>
<feature type="domain" description="NPH3" evidence="5">
    <location>
        <begin position="307"/>
        <end position="451"/>
    </location>
</feature>
<reference evidence="6 7" key="1">
    <citation type="submission" date="2020-10" db="EMBL/GenBank/DDBJ databases">
        <title>Plant Genome Project.</title>
        <authorList>
            <person name="Zhang R.-G."/>
        </authorList>
    </citation>
    <scope>NUCLEOTIDE SEQUENCE [LARGE SCALE GENOMIC DNA]</scope>
    <source>
        <strain evidence="6">FAFU-HL-1</strain>
        <tissue evidence="6">Leaf</tissue>
    </source>
</reference>
<protein>
    <submittedName>
        <fullName evidence="6">Uncharacterized protein</fullName>
    </submittedName>
</protein>
<dbReference type="UniPathway" id="UPA00143"/>
<comment type="similarity">
    <text evidence="3">Belongs to the NPH3 family.</text>
</comment>
<dbReference type="Proteomes" id="UP000657918">
    <property type="component" value="Unassembled WGS sequence"/>
</dbReference>
<proteinExistence type="inferred from homology"/>
<dbReference type="InterPro" id="IPR011333">
    <property type="entry name" value="SKP1/BTB/POZ_sf"/>
</dbReference>
<evidence type="ECO:0000256" key="2">
    <source>
        <dbReference type="ARBA" id="ARBA00022786"/>
    </source>
</evidence>
<dbReference type="AlphaFoldDB" id="A0A835K5M6"/>
<name>A0A835K5M6_9ROSI</name>
<evidence type="ECO:0000256" key="1">
    <source>
        <dbReference type="ARBA" id="ARBA00004906"/>
    </source>
</evidence>
<dbReference type="PROSITE" id="PS50097">
    <property type="entry name" value="BTB"/>
    <property type="match status" value="1"/>
</dbReference>
<dbReference type="CDD" id="cd18312">
    <property type="entry name" value="BTB_POZ_NPY3-like"/>
    <property type="match status" value="1"/>
</dbReference>
<dbReference type="Gene3D" id="3.30.710.10">
    <property type="entry name" value="Potassium Channel Kv1.1, Chain A"/>
    <property type="match status" value="1"/>
</dbReference>
<sequence length="647" mass="72506">MIHERSDGGAGGADPKRKRERGNILRLDSLFSFLNLPGDFSLRSFGFGGIWEFEFLKVKLRNLSLSGRYEIYETWIQAGFVSGRWGQYQPLQNGAQVNSSLSLYSDDITLRYLFYRRYVATELATDVVVNVGGVKFYLHKFPLLSKSEHLQKLVASTNDEKGDEILIQGIPGGPAAFEICAKFCYGMTVTLNAYNVVAARCAAEYLEMYESVEKGNLVSKIDIFLNSSIFRSWKDSIIILQTTKSLLPWAEESKLVRHCLDSIASKACMDTNKVEWSYTYNRKKLPSENGKAPLWNGARKPQVVPKDWWVEDLCELQIDLYKRAITTIIKKGRVSSDVIGEALIAYTLKRLPGFSKGIVLSSDITKYRSLAETIVWLLPAEKGSVPCGFMLRLLRAAILFECEETERNELMRRIGQQLDEATVADLLIQSPTMETAKYNVDIVQGLVEKFVAYEKNAKNALLVNCDFQENRSPKFASDASKLLVAKSWSRAILLKLHMIPIYLSQSSSVLLTRYQALEDHHMMGCTAASICILRNTLGSARVREREYVVQNYLGILGARDRQPIQKDWDAVPTAEDIKSLKGELAALRLGRSGSDRNLNDGAKSDAEKVAASKMKGLDMSKIFSKLWSNKERNGEISSSDTSGSATA</sequence>
<comment type="caution">
    <text evidence="6">The sequence shown here is derived from an EMBL/GenBank/DDBJ whole genome shotgun (WGS) entry which is preliminary data.</text>
</comment>
<dbReference type="PANTHER" id="PTHR32370">
    <property type="entry name" value="OS12G0117600 PROTEIN"/>
    <property type="match status" value="1"/>
</dbReference>
<evidence type="ECO:0000313" key="7">
    <source>
        <dbReference type="Proteomes" id="UP000657918"/>
    </source>
</evidence>
<organism evidence="6 7">
    <name type="scientific">Salix dunnii</name>
    <dbReference type="NCBI Taxonomy" id="1413687"/>
    <lineage>
        <taxon>Eukaryota</taxon>
        <taxon>Viridiplantae</taxon>
        <taxon>Streptophyta</taxon>
        <taxon>Embryophyta</taxon>
        <taxon>Tracheophyta</taxon>
        <taxon>Spermatophyta</taxon>
        <taxon>Magnoliopsida</taxon>
        <taxon>eudicotyledons</taxon>
        <taxon>Gunneridae</taxon>
        <taxon>Pentapetalae</taxon>
        <taxon>rosids</taxon>
        <taxon>fabids</taxon>
        <taxon>Malpighiales</taxon>
        <taxon>Salicaceae</taxon>
        <taxon>Saliceae</taxon>
        <taxon>Salix</taxon>
    </lineage>
</organism>
<dbReference type="InterPro" id="IPR000210">
    <property type="entry name" value="BTB/POZ_dom"/>
</dbReference>
<evidence type="ECO:0000259" key="5">
    <source>
        <dbReference type="PROSITE" id="PS51649"/>
    </source>
</evidence>
<dbReference type="SUPFAM" id="SSF54695">
    <property type="entry name" value="POZ domain"/>
    <property type="match status" value="1"/>
</dbReference>
<dbReference type="OrthoDB" id="624345at2759"/>
<dbReference type="GO" id="GO:0016567">
    <property type="term" value="P:protein ubiquitination"/>
    <property type="evidence" value="ECO:0007669"/>
    <property type="project" value="UniProtKB-UniPathway"/>
</dbReference>
<gene>
    <name evidence="6" type="ORF">SADUNF_Sadunf05G0107900</name>
</gene>